<dbReference type="SUPFAM" id="SSF103473">
    <property type="entry name" value="MFS general substrate transporter"/>
    <property type="match status" value="1"/>
</dbReference>
<keyword evidence="2" id="KW-0813">Transport</keyword>
<feature type="transmembrane region" description="Helical" evidence="6">
    <location>
        <begin position="46"/>
        <end position="70"/>
    </location>
</feature>
<accession>A0A1Y2D1J4</accession>
<evidence type="ECO:0000313" key="8">
    <source>
        <dbReference type="Proteomes" id="UP000193642"/>
    </source>
</evidence>
<dbReference type="GO" id="GO:0005886">
    <property type="term" value="C:plasma membrane"/>
    <property type="evidence" value="ECO:0007669"/>
    <property type="project" value="TreeGrafter"/>
</dbReference>
<keyword evidence="5 6" id="KW-0472">Membrane</keyword>
<dbReference type="EMBL" id="MCGO01000002">
    <property type="protein sequence ID" value="ORY52984.1"/>
    <property type="molecule type" value="Genomic_DNA"/>
</dbReference>
<dbReference type="PANTHER" id="PTHR23501:SF191">
    <property type="entry name" value="VACUOLAR BASIC AMINO ACID TRANSPORTER 4"/>
    <property type="match status" value="1"/>
</dbReference>
<evidence type="ECO:0000256" key="1">
    <source>
        <dbReference type="ARBA" id="ARBA00004127"/>
    </source>
</evidence>
<dbReference type="InterPro" id="IPR036259">
    <property type="entry name" value="MFS_trans_sf"/>
</dbReference>
<evidence type="ECO:0000256" key="4">
    <source>
        <dbReference type="ARBA" id="ARBA00022989"/>
    </source>
</evidence>
<organism evidence="7 8">
    <name type="scientific">Rhizoclosmatium globosum</name>
    <dbReference type="NCBI Taxonomy" id="329046"/>
    <lineage>
        <taxon>Eukaryota</taxon>
        <taxon>Fungi</taxon>
        <taxon>Fungi incertae sedis</taxon>
        <taxon>Chytridiomycota</taxon>
        <taxon>Chytridiomycota incertae sedis</taxon>
        <taxon>Chytridiomycetes</taxon>
        <taxon>Chytridiales</taxon>
        <taxon>Chytriomycetaceae</taxon>
        <taxon>Rhizoclosmatium</taxon>
    </lineage>
</organism>
<dbReference type="GO" id="GO:0012505">
    <property type="term" value="C:endomembrane system"/>
    <property type="evidence" value="ECO:0007669"/>
    <property type="project" value="UniProtKB-SubCell"/>
</dbReference>
<evidence type="ECO:0000256" key="6">
    <source>
        <dbReference type="SAM" id="Phobius"/>
    </source>
</evidence>
<keyword evidence="4 6" id="KW-1133">Transmembrane helix</keyword>
<feature type="transmembrane region" description="Helical" evidence="6">
    <location>
        <begin position="266"/>
        <end position="286"/>
    </location>
</feature>
<gene>
    <name evidence="7" type="ORF">BCR33DRAFT_814826</name>
</gene>
<evidence type="ECO:0000256" key="5">
    <source>
        <dbReference type="ARBA" id="ARBA00023136"/>
    </source>
</evidence>
<reference evidence="7 8" key="1">
    <citation type="submission" date="2016-07" db="EMBL/GenBank/DDBJ databases">
        <title>Pervasive Adenine N6-methylation of Active Genes in Fungi.</title>
        <authorList>
            <consortium name="DOE Joint Genome Institute"/>
            <person name="Mondo S.J."/>
            <person name="Dannebaum R.O."/>
            <person name="Kuo R.C."/>
            <person name="Labutti K."/>
            <person name="Haridas S."/>
            <person name="Kuo A."/>
            <person name="Salamov A."/>
            <person name="Ahrendt S.R."/>
            <person name="Lipzen A."/>
            <person name="Sullivan W."/>
            <person name="Andreopoulos W.B."/>
            <person name="Clum A."/>
            <person name="Lindquist E."/>
            <person name="Daum C."/>
            <person name="Ramamoorthy G.K."/>
            <person name="Gryganskyi A."/>
            <person name="Culley D."/>
            <person name="Magnuson J.K."/>
            <person name="James T.Y."/>
            <person name="O'Malley M.A."/>
            <person name="Stajich J.E."/>
            <person name="Spatafora J.W."/>
            <person name="Visel A."/>
            <person name="Grigoriev I.V."/>
        </authorList>
    </citation>
    <scope>NUCLEOTIDE SEQUENCE [LARGE SCALE GENOMIC DNA]</scope>
    <source>
        <strain evidence="7 8">JEL800</strain>
    </source>
</reference>
<evidence type="ECO:0008006" key="9">
    <source>
        <dbReference type="Google" id="ProtNLM"/>
    </source>
</evidence>
<comment type="caution">
    <text evidence="7">The sequence shown here is derived from an EMBL/GenBank/DDBJ whole genome shotgun (WGS) entry which is preliminary data.</text>
</comment>
<feature type="transmembrane region" description="Helical" evidence="6">
    <location>
        <begin position="174"/>
        <end position="199"/>
    </location>
</feature>
<sequence length="305" mass="33928">MGMEFCESYRMFSMSAVFLVAFAVFQLKVANTPLIPQNVLLNKQVVTFAIISFMSSAVLYVITYFSPFYVEFVYDMAPMNTSLIGLSFTLTCVTASMFSGYYFSRTGRFDVFFVVGPYSTRCQWLPWLNLQKKSVFCILDLQVRSLVLALDFFAVTLLCFTFDIDRDLIATSTGFISAAMGMGGNIAIVVMGTIINNFIGPYAAGYSELQESIATLNSMGIHASVSDFSSLKKTLLTIASVNATTQPLFEKSAIQITEAFHSAVNIGFYALIPYMVVILCLTPLIWQKKRSENDRKLVKSNLESS</sequence>
<dbReference type="AlphaFoldDB" id="A0A1Y2D1J4"/>
<dbReference type="GO" id="GO:0022857">
    <property type="term" value="F:transmembrane transporter activity"/>
    <property type="evidence" value="ECO:0007669"/>
    <property type="project" value="TreeGrafter"/>
</dbReference>
<keyword evidence="8" id="KW-1185">Reference proteome</keyword>
<dbReference type="PANTHER" id="PTHR23501">
    <property type="entry name" value="MAJOR FACILITATOR SUPERFAMILY"/>
    <property type="match status" value="1"/>
</dbReference>
<evidence type="ECO:0000256" key="3">
    <source>
        <dbReference type="ARBA" id="ARBA00022692"/>
    </source>
</evidence>
<dbReference type="Proteomes" id="UP000193642">
    <property type="component" value="Unassembled WGS sequence"/>
</dbReference>
<name>A0A1Y2D1J4_9FUNG</name>
<feature type="transmembrane region" description="Helical" evidence="6">
    <location>
        <begin position="143"/>
        <end position="162"/>
    </location>
</feature>
<evidence type="ECO:0000313" key="7">
    <source>
        <dbReference type="EMBL" id="ORY52984.1"/>
    </source>
</evidence>
<evidence type="ECO:0000256" key="2">
    <source>
        <dbReference type="ARBA" id="ARBA00022448"/>
    </source>
</evidence>
<feature type="transmembrane region" description="Helical" evidence="6">
    <location>
        <begin position="82"/>
        <end position="103"/>
    </location>
</feature>
<keyword evidence="3 6" id="KW-0812">Transmembrane</keyword>
<proteinExistence type="predicted"/>
<protein>
    <recommendedName>
        <fullName evidence="9">MFS general substrate transporter</fullName>
    </recommendedName>
</protein>
<comment type="subcellular location">
    <subcellularLocation>
        <location evidence="1">Endomembrane system</location>
        <topology evidence="1">Multi-pass membrane protein</topology>
    </subcellularLocation>
</comment>